<evidence type="ECO:0000313" key="3">
    <source>
        <dbReference type="Proteomes" id="UP000230233"/>
    </source>
</evidence>
<dbReference type="EMBL" id="PDUG01000002">
    <property type="protein sequence ID" value="PIC46283.1"/>
    <property type="molecule type" value="Genomic_DNA"/>
</dbReference>
<sequence>MGTHSSPNDIIETFNHFFTNIPSDKSFDMSYKVYIRELADSEDRTISARSSSANLQTVTQPVTIASHGTVPTMSLSSTKASIQQEPQSSATNLTLNTLASSRSTNSTNVTSSQIERLCVENMNRKQRSMIDLTEFNQKFGNGFQPPPPSTGTPPTVYENLNIISKTTKKEKKPAVSPAPSTFTKDNYGRLVESDATFRGSDGEDPLYVKVADCFD</sequence>
<dbReference type="Proteomes" id="UP000230233">
    <property type="component" value="Chromosome II"/>
</dbReference>
<gene>
    <name evidence="2" type="primary">Cnig_chr_II.g6028</name>
    <name evidence="2" type="ORF">B9Z55_006028</name>
</gene>
<dbReference type="AlphaFoldDB" id="A0A2G5V3B1"/>
<proteinExistence type="predicted"/>
<feature type="region of interest" description="Disordered" evidence="1">
    <location>
        <begin position="167"/>
        <end position="187"/>
    </location>
</feature>
<dbReference type="OrthoDB" id="5842242at2759"/>
<name>A0A2G5V3B1_9PELO</name>
<evidence type="ECO:0000256" key="1">
    <source>
        <dbReference type="SAM" id="MobiDB-lite"/>
    </source>
</evidence>
<protein>
    <submittedName>
        <fullName evidence="2">Uncharacterized protein</fullName>
    </submittedName>
</protein>
<comment type="caution">
    <text evidence="2">The sequence shown here is derived from an EMBL/GenBank/DDBJ whole genome shotgun (WGS) entry which is preliminary data.</text>
</comment>
<keyword evidence="3" id="KW-1185">Reference proteome</keyword>
<reference evidence="3" key="1">
    <citation type="submission" date="2017-10" db="EMBL/GenBank/DDBJ databases">
        <title>Rapid genome shrinkage in a self-fertile nematode reveals novel sperm competition proteins.</title>
        <authorList>
            <person name="Yin D."/>
            <person name="Schwarz E.M."/>
            <person name="Thomas C.G."/>
            <person name="Felde R.L."/>
            <person name="Korf I.F."/>
            <person name="Cutter A.D."/>
            <person name="Schartner C.M."/>
            <person name="Ralston E.J."/>
            <person name="Meyer B.J."/>
            <person name="Haag E.S."/>
        </authorList>
    </citation>
    <scope>NUCLEOTIDE SEQUENCE [LARGE SCALE GENOMIC DNA]</scope>
    <source>
        <strain evidence="3">JU1422</strain>
    </source>
</reference>
<accession>A0A2G5V3B1</accession>
<organism evidence="2 3">
    <name type="scientific">Caenorhabditis nigoni</name>
    <dbReference type="NCBI Taxonomy" id="1611254"/>
    <lineage>
        <taxon>Eukaryota</taxon>
        <taxon>Metazoa</taxon>
        <taxon>Ecdysozoa</taxon>
        <taxon>Nematoda</taxon>
        <taxon>Chromadorea</taxon>
        <taxon>Rhabditida</taxon>
        <taxon>Rhabditina</taxon>
        <taxon>Rhabditomorpha</taxon>
        <taxon>Rhabditoidea</taxon>
        <taxon>Rhabditidae</taxon>
        <taxon>Peloderinae</taxon>
        <taxon>Caenorhabditis</taxon>
    </lineage>
</organism>
<evidence type="ECO:0000313" key="2">
    <source>
        <dbReference type="EMBL" id="PIC46283.1"/>
    </source>
</evidence>